<accession>A0ACC0TKN8</accession>
<dbReference type="EMBL" id="CM009290">
    <property type="protein sequence ID" value="KAI9402160.1"/>
    <property type="molecule type" value="Genomic_DNA"/>
</dbReference>
<sequence>MPTEAAPLDEELKLFLMKPGFALLKYFPSQIQARKVMTVLDVISSHSPDEECIGEQMEPSWEENPSLGLPLKGLMQD</sequence>
<gene>
    <name evidence="1" type="ORF">POPTR_001G226904v4</name>
</gene>
<protein>
    <submittedName>
        <fullName evidence="1">Uncharacterized protein</fullName>
    </submittedName>
</protein>
<proteinExistence type="predicted"/>
<name>A0ACC0TKN8_POPTR</name>
<evidence type="ECO:0000313" key="1">
    <source>
        <dbReference type="EMBL" id="KAI9402160.1"/>
    </source>
</evidence>
<comment type="caution">
    <text evidence="1">The sequence shown here is derived from an EMBL/GenBank/DDBJ whole genome shotgun (WGS) entry which is preliminary data.</text>
</comment>
<evidence type="ECO:0000313" key="2">
    <source>
        <dbReference type="Proteomes" id="UP000006729"/>
    </source>
</evidence>
<dbReference type="Proteomes" id="UP000006729">
    <property type="component" value="Chromosome 1"/>
</dbReference>
<organism evidence="1 2">
    <name type="scientific">Populus trichocarpa</name>
    <name type="common">Western balsam poplar</name>
    <name type="synonym">Populus balsamifera subsp. trichocarpa</name>
    <dbReference type="NCBI Taxonomy" id="3694"/>
    <lineage>
        <taxon>Eukaryota</taxon>
        <taxon>Viridiplantae</taxon>
        <taxon>Streptophyta</taxon>
        <taxon>Embryophyta</taxon>
        <taxon>Tracheophyta</taxon>
        <taxon>Spermatophyta</taxon>
        <taxon>Magnoliopsida</taxon>
        <taxon>eudicotyledons</taxon>
        <taxon>Gunneridae</taxon>
        <taxon>Pentapetalae</taxon>
        <taxon>rosids</taxon>
        <taxon>fabids</taxon>
        <taxon>Malpighiales</taxon>
        <taxon>Salicaceae</taxon>
        <taxon>Saliceae</taxon>
        <taxon>Populus</taxon>
    </lineage>
</organism>
<keyword evidence="2" id="KW-1185">Reference proteome</keyword>
<reference evidence="1 2" key="1">
    <citation type="journal article" date="2006" name="Science">
        <title>The genome of black cottonwood, Populus trichocarpa (Torr. &amp; Gray).</title>
        <authorList>
            <person name="Tuskan G.A."/>
            <person name="Difazio S."/>
            <person name="Jansson S."/>
            <person name="Bohlmann J."/>
            <person name="Grigoriev I."/>
            <person name="Hellsten U."/>
            <person name="Putnam N."/>
            <person name="Ralph S."/>
            <person name="Rombauts S."/>
            <person name="Salamov A."/>
            <person name="Schein J."/>
            <person name="Sterck L."/>
            <person name="Aerts A."/>
            <person name="Bhalerao R.R."/>
            <person name="Bhalerao R.P."/>
            <person name="Blaudez D."/>
            <person name="Boerjan W."/>
            <person name="Brun A."/>
            <person name="Brunner A."/>
            <person name="Busov V."/>
            <person name="Campbell M."/>
            <person name="Carlson J."/>
            <person name="Chalot M."/>
            <person name="Chapman J."/>
            <person name="Chen G.L."/>
            <person name="Cooper D."/>
            <person name="Coutinho P.M."/>
            <person name="Couturier J."/>
            <person name="Covert S."/>
            <person name="Cronk Q."/>
            <person name="Cunningham R."/>
            <person name="Davis J."/>
            <person name="Degroeve S."/>
            <person name="Dejardin A."/>
            <person name="Depamphilis C."/>
            <person name="Detter J."/>
            <person name="Dirks B."/>
            <person name="Dubchak I."/>
            <person name="Duplessis S."/>
            <person name="Ehlting J."/>
            <person name="Ellis B."/>
            <person name="Gendler K."/>
            <person name="Goodstein D."/>
            <person name="Gribskov M."/>
            <person name="Grimwood J."/>
            <person name="Groover A."/>
            <person name="Gunter L."/>
            <person name="Hamberger B."/>
            <person name="Heinze B."/>
            <person name="Helariutta Y."/>
            <person name="Henrissat B."/>
            <person name="Holligan D."/>
            <person name="Holt R."/>
            <person name="Huang W."/>
            <person name="Islam-Faridi N."/>
            <person name="Jones S."/>
            <person name="Jones-Rhoades M."/>
            <person name="Jorgensen R."/>
            <person name="Joshi C."/>
            <person name="Kangasjarvi J."/>
            <person name="Karlsson J."/>
            <person name="Kelleher C."/>
            <person name="Kirkpatrick R."/>
            <person name="Kirst M."/>
            <person name="Kohler A."/>
            <person name="Kalluri U."/>
            <person name="Larimer F."/>
            <person name="Leebens-Mack J."/>
            <person name="Leple J.C."/>
            <person name="Locascio P."/>
            <person name="Lou Y."/>
            <person name="Lucas S."/>
            <person name="Martin F."/>
            <person name="Montanini B."/>
            <person name="Napoli C."/>
            <person name="Nelson D.R."/>
            <person name="Nelson C."/>
            <person name="Nieminen K."/>
            <person name="Nilsson O."/>
            <person name="Pereda V."/>
            <person name="Peter G."/>
            <person name="Philippe R."/>
            <person name="Pilate G."/>
            <person name="Poliakov A."/>
            <person name="Razumovskaya J."/>
            <person name="Richardson P."/>
            <person name="Rinaldi C."/>
            <person name="Ritland K."/>
            <person name="Rouze P."/>
            <person name="Ryaboy D."/>
            <person name="Schmutz J."/>
            <person name="Schrader J."/>
            <person name="Segerman B."/>
            <person name="Shin H."/>
            <person name="Siddiqui A."/>
            <person name="Sterky F."/>
            <person name="Terry A."/>
            <person name="Tsai C.J."/>
            <person name="Uberbacher E."/>
            <person name="Unneberg P."/>
            <person name="Vahala J."/>
            <person name="Wall K."/>
            <person name="Wessler S."/>
            <person name="Yang G."/>
            <person name="Yin T."/>
            <person name="Douglas C."/>
            <person name="Marra M."/>
            <person name="Sandberg G."/>
            <person name="Van de Peer Y."/>
            <person name="Rokhsar D."/>
        </authorList>
    </citation>
    <scope>NUCLEOTIDE SEQUENCE [LARGE SCALE GENOMIC DNA]</scope>
    <source>
        <strain evidence="2">cv. Nisqually</strain>
    </source>
</reference>